<dbReference type="GO" id="GO:0022857">
    <property type="term" value="F:transmembrane transporter activity"/>
    <property type="evidence" value="ECO:0007669"/>
    <property type="project" value="InterPro"/>
</dbReference>
<feature type="transmembrane region" description="Helical" evidence="6">
    <location>
        <begin position="91"/>
        <end position="108"/>
    </location>
</feature>
<reference evidence="8 9" key="1">
    <citation type="journal article" date="2012" name="J. Bacteriol.">
        <title>Complete genome sequences of Desulfosporosinus orientis DSM765T, Desulfosporosinus youngiae DSM17734T, Desulfosporosinus meridiei DSM13257T, and Desulfosporosinus acidiphilus DSM22704T.</title>
        <authorList>
            <person name="Pester M."/>
            <person name="Brambilla E."/>
            <person name="Alazard D."/>
            <person name="Rattei T."/>
            <person name="Weinmaier T."/>
            <person name="Han J."/>
            <person name="Lucas S."/>
            <person name="Lapidus A."/>
            <person name="Cheng J.F."/>
            <person name="Goodwin L."/>
            <person name="Pitluck S."/>
            <person name="Peters L."/>
            <person name="Ovchinnikova G."/>
            <person name="Teshima H."/>
            <person name="Detter J.C."/>
            <person name="Han C.S."/>
            <person name="Tapia R."/>
            <person name="Land M.L."/>
            <person name="Hauser L."/>
            <person name="Kyrpides N.C."/>
            <person name="Ivanova N.N."/>
            <person name="Pagani I."/>
            <person name="Huntmann M."/>
            <person name="Wei C.L."/>
            <person name="Davenport K.W."/>
            <person name="Daligault H."/>
            <person name="Chain P.S."/>
            <person name="Chen A."/>
            <person name="Mavromatis K."/>
            <person name="Markowitz V."/>
            <person name="Szeto E."/>
            <person name="Mikhailova N."/>
            <person name="Pati A."/>
            <person name="Wagner M."/>
            <person name="Woyke T."/>
            <person name="Ollivier B."/>
            <person name="Klenk H.P."/>
            <person name="Spring S."/>
            <person name="Loy A."/>
        </authorList>
    </citation>
    <scope>NUCLEOTIDE SEQUENCE [LARGE SCALE GENOMIC DNA]</scope>
    <source>
        <strain evidence="9">ATCC BAA-275 / DSM 13257 / NCIMB 13706 / S10</strain>
    </source>
</reference>
<keyword evidence="4 6" id="KW-1133">Transmembrane helix</keyword>
<comment type="subcellular location">
    <subcellularLocation>
        <location evidence="1">Cell membrane</location>
        <topology evidence="1">Multi-pass membrane protein</topology>
    </subcellularLocation>
</comment>
<keyword evidence="3 6" id="KW-0812">Transmembrane</keyword>
<evidence type="ECO:0000313" key="9">
    <source>
        <dbReference type="Proteomes" id="UP000005262"/>
    </source>
</evidence>
<dbReference type="SUPFAM" id="SSF103473">
    <property type="entry name" value="MFS general substrate transporter"/>
    <property type="match status" value="1"/>
</dbReference>
<keyword evidence="2" id="KW-0813">Transport</keyword>
<dbReference type="HOGENOM" id="CLU_001265_46_6_9"/>
<keyword evidence="5 6" id="KW-0472">Membrane</keyword>
<reference evidence="9" key="2">
    <citation type="submission" date="2012-08" db="EMBL/GenBank/DDBJ databases">
        <title>Finished genome of Desulfosporosinus meridiei DSM 13257.</title>
        <authorList>
            <person name="Huntemann M."/>
            <person name="Wei C.-L."/>
            <person name="Han J."/>
            <person name="Detter J.C."/>
            <person name="Han C."/>
            <person name="Davenport K."/>
            <person name="Daligault H."/>
            <person name="Erkkila T."/>
            <person name="Gu W."/>
            <person name="Munk A.C.C."/>
            <person name="Teshima H."/>
            <person name="Xu Y."/>
            <person name="Chain P."/>
            <person name="Tapia R."/>
            <person name="Chen A."/>
            <person name="Krypides N."/>
            <person name="Mavromatis K."/>
            <person name="Markowitz V."/>
            <person name="Szeto E."/>
            <person name="Ivanova N."/>
            <person name="Mikhailova N."/>
            <person name="Ovchinnikova G."/>
            <person name="Pagani I."/>
            <person name="Pati A."/>
            <person name="Goodwin L."/>
            <person name="Peters L."/>
            <person name="Pitluck S."/>
            <person name="Woyke T."/>
            <person name="Pester M."/>
            <person name="Spring S."/>
            <person name="Ollivier B."/>
            <person name="Rattei T."/>
            <person name="Klenk H.-P."/>
            <person name="Wagner M."/>
            <person name="Loy A."/>
        </authorList>
    </citation>
    <scope>NUCLEOTIDE SEQUENCE [LARGE SCALE GENOMIC DNA]</scope>
    <source>
        <strain evidence="9">ATCC BAA-275 / DSM 13257 / NCIMB 13706 / S10</strain>
    </source>
</reference>
<feature type="transmembrane region" description="Helical" evidence="6">
    <location>
        <begin position="260"/>
        <end position="280"/>
    </location>
</feature>
<feature type="transmembrane region" description="Helical" evidence="6">
    <location>
        <begin position="292"/>
        <end position="312"/>
    </location>
</feature>
<dbReference type="Pfam" id="PF00083">
    <property type="entry name" value="Sugar_tr"/>
    <property type="match status" value="1"/>
</dbReference>
<name>J7IX32_DESMD</name>
<accession>J7IX32</accession>
<dbReference type="AlphaFoldDB" id="J7IX32"/>
<dbReference type="InterPro" id="IPR005828">
    <property type="entry name" value="MFS_sugar_transport-like"/>
</dbReference>
<feature type="domain" description="Major facilitator superfamily (MFS) profile" evidence="7">
    <location>
        <begin position="24"/>
        <end position="438"/>
    </location>
</feature>
<evidence type="ECO:0000256" key="2">
    <source>
        <dbReference type="ARBA" id="ARBA00022448"/>
    </source>
</evidence>
<feature type="transmembrane region" description="Helical" evidence="6">
    <location>
        <begin position="324"/>
        <end position="342"/>
    </location>
</feature>
<dbReference type="InterPro" id="IPR036259">
    <property type="entry name" value="MFS_trans_sf"/>
</dbReference>
<gene>
    <name evidence="8" type="ordered locus">Desmer_1262</name>
</gene>
<evidence type="ECO:0000256" key="3">
    <source>
        <dbReference type="ARBA" id="ARBA00022692"/>
    </source>
</evidence>
<dbReference type="Gene3D" id="1.20.1250.20">
    <property type="entry name" value="MFS general substrate transporter like domains"/>
    <property type="match status" value="1"/>
</dbReference>
<evidence type="ECO:0000256" key="6">
    <source>
        <dbReference type="SAM" id="Phobius"/>
    </source>
</evidence>
<dbReference type="PANTHER" id="PTHR23511">
    <property type="entry name" value="SYNAPTIC VESICLE GLYCOPROTEIN 2"/>
    <property type="match status" value="1"/>
</dbReference>
<dbReference type="EMBL" id="CP003629">
    <property type="protein sequence ID" value="AFQ43276.1"/>
    <property type="molecule type" value="Genomic_DNA"/>
</dbReference>
<dbReference type="GO" id="GO:0005886">
    <property type="term" value="C:plasma membrane"/>
    <property type="evidence" value="ECO:0007669"/>
    <property type="project" value="UniProtKB-SubCell"/>
</dbReference>
<dbReference type="RefSeq" id="WP_014902195.1">
    <property type="nucleotide sequence ID" value="NC_018515.1"/>
</dbReference>
<feature type="transmembrane region" description="Helical" evidence="6">
    <location>
        <begin position="415"/>
        <end position="434"/>
    </location>
</feature>
<keyword evidence="9" id="KW-1185">Reference proteome</keyword>
<feature type="transmembrane region" description="Helical" evidence="6">
    <location>
        <begin position="348"/>
        <end position="372"/>
    </location>
</feature>
<evidence type="ECO:0000259" key="7">
    <source>
        <dbReference type="PROSITE" id="PS50850"/>
    </source>
</evidence>
<dbReference type="InterPro" id="IPR020846">
    <property type="entry name" value="MFS_dom"/>
</dbReference>
<feature type="transmembrane region" description="Helical" evidence="6">
    <location>
        <begin position="178"/>
        <end position="200"/>
    </location>
</feature>
<evidence type="ECO:0000256" key="5">
    <source>
        <dbReference type="ARBA" id="ARBA00023136"/>
    </source>
</evidence>
<sequence>MVNETKIKNNYFDGLPVSKTHLFLFILIVLSYFFEQLDNNNFSFIAPAILKNGFIADKTQLATVTSTYFLGMTLGGFFGGMISDLIGRRKTFLMAMVIFSSMSILNGLTSDFSVFVFARAATGFGIFMMMVTSIAYIAEISPGESRGKWQSLCAAGGFCAMPVIGMISRAIIPMSADAYRIIFYLGGAGFLTFFLGLKYLKESPRWLVSKGRIAEAEEVVKFITGVAVDLSDAAKNTPPKVNAMEQFIGMFSGKYLKRTIILLLIGVPLNIASFAISVWTPTLVNSALGFTLEQSLTIGTAFMFGGPVGLFLSSPFSDKGGRKIPMGIGTFIWAALAVWFAFAGNNYMLIMILAFGLNALGMGVGFIAMAYVPEHYPTKMRNTSVGIINAIQRLGVSGSQLFVPALMAGYGFKNLYVGFAGLLMFSSLAVLLLGQSTGGRSLEEID</sequence>
<organism evidence="8 9">
    <name type="scientific">Desulfosporosinus meridiei (strain ATCC BAA-275 / DSM 13257 / KCTC 12902 / NCIMB 13706 / S10)</name>
    <dbReference type="NCBI Taxonomy" id="768704"/>
    <lineage>
        <taxon>Bacteria</taxon>
        <taxon>Bacillati</taxon>
        <taxon>Bacillota</taxon>
        <taxon>Clostridia</taxon>
        <taxon>Eubacteriales</taxon>
        <taxon>Desulfitobacteriaceae</taxon>
        <taxon>Desulfosporosinus</taxon>
    </lineage>
</organism>
<dbReference type="PROSITE" id="PS50850">
    <property type="entry name" value="MFS"/>
    <property type="match status" value="1"/>
</dbReference>
<dbReference type="STRING" id="768704.Desmer_1262"/>
<dbReference type="Proteomes" id="UP000005262">
    <property type="component" value="Chromosome"/>
</dbReference>
<dbReference type="KEGG" id="dmi:Desmer_1262"/>
<dbReference type="CDD" id="cd17316">
    <property type="entry name" value="MFS_SV2_like"/>
    <property type="match status" value="1"/>
</dbReference>
<dbReference type="PROSITE" id="PS00216">
    <property type="entry name" value="SUGAR_TRANSPORT_1"/>
    <property type="match status" value="1"/>
</dbReference>
<protein>
    <submittedName>
        <fullName evidence="8">Sugar phosphate permease</fullName>
    </submittedName>
</protein>
<feature type="transmembrane region" description="Helical" evidence="6">
    <location>
        <begin position="114"/>
        <end position="137"/>
    </location>
</feature>
<evidence type="ECO:0000256" key="1">
    <source>
        <dbReference type="ARBA" id="ARBA00004651"/>
    </source>
</evidence>
<feature type="transmembrane region" description="Helical" evidence="6">
    <location>
        <begin position="61"/>
        <end position="79"/>
    </location>
</feature>
<feature type="transmembrane region" description="Helical" evidence="6">
    <location>
        <begin position="149"/>
        <end position="172"/>
    </location>
</feature>
<proteinExistence type="predicted"/>
<evidence type="ECO:0000313" key="8">
    <source>
        <dbReference type="EMBL" id="AFQ43276.1"/>
    </source>
</evidence>
<dbReference type="PANTHER" id="PTHR23511:SF34">
    <property type="entry name" value="SYNAPTIC VESICLE GLYCOPROTEIN 2"/>
    <property type="match status" value="1"/>
</dbReference>
<evidence type="ECO:0000256" key="4">
    <source>
        <dbReference type="ARBA" id="ARBA00022989"/>
    </source>
</evidence>
<feature type="transmembrane region" description="Helical" evidence="6">
    <location>
        <begin position="12"/>
        <end position="34"/>
    </location>
</feature>
<dbReference type="InterPro" id="IPR005829">
    <property type="entry name" value="Sugar_transporter_CS"/>
</dbReference>
<dbReference type="eggNOG" id="COG2271">
    <property type="taxonomic scope" value="Bacteria"/>
</dbReference>